<dbReference type="Gene3D" id="1.20.900.10">
    <property type="entry name" value="Dbl homology (DH) domain"/>
    <property type="match status" value="1"/>
</dbReference>
<evidence type="ECO:0000313" key="4">
    <source>
        <dbReference type="Proteomes" id="UP000008076"/>
    </source>
</evidence>
<dbReference type="KEGG" id="edi:EDI_286080"/>
<dbReference type="GO" id="GO:0004674">
    <property type="term" value="F:protein serine/threonine kinase activity"/>
    <property type="evidence" value="ECO:0007669"/>
    <property type="project" value="UniProtKB-EC"/>
</dbReference>
<dbReference type="eggNOG" id="KOG3522">
    <property type="taxonomic scope" value="Eukaryota"/>
</dbReference>
<dbReference type="GO" id="GO:0005737">
    <property type="term" value="C:cytoplasm"/>
    <property type="evidence" value="ECO:0007669"/>
    <property type="project" value="TreeGrafter"/>
</dbReference>
<proteinExistence type="predicted"/>
<reference evidence="4" key="1">
    <citation type="submission" date="2007-12" db="EMBL/GenBank/DDBJ databases">
        <title>Annotation of Entamoeba dispar SAW760.</title>
        <authorList>
            <person name="Lorenzi H."/>
            <person name="Inman J."/>
            <person name="Schobel S."/>
            <person name="Amedeo P."/>
            <person name="Caler E."/>
        </authorList>
    </citation>
    <scope>NUCLEOTIDE SEQUENCE [LARGE SCALE GENOMIC DNA]</scope>
    <source>
        <strain evidence="4">ATCC PRA-260 / SAW760</strain>
    </source>
</reference>
<dbReference type="GeneID" id="5884357"/>
<feature type="coiled-coil region" evidence="1">
    <location>
        <begin position="296"/>
        <end position="323"/>
    </location>
</feature>
<name>B0EM47_ENTDS</name>
<feature type="non-terminal residue" evidence="3">
    <location>
        <position position="346"/>
    </location>
</feature>
<feature type="domain" description="DH" evidence="2">
    <location>
        <begin position="133"/>
        <end position="313"/>
    </location>
</feature>
<keyword evidence="3" id="KW-0808">Transferase</keyword>
<dbReference type="Pfam" id="PF00621">
    <property type="entry name" value="RhoGEF"/>
    <property type="match status" value="1"/>
</dbReference>
<dbReference type="InterPro" id="IPR035899">
    <property type="entry name" value="DBL_dom_sf"/>
</dbReference>
<gene>
    <name evidence="3" type="ORF">EDI_286080</name>
</gene>
<dbReference type="EMBL" id="DS549961">
    <property type="protein sequence ID" value="EDR24398.1"/>
    <property type="molecule type" value="Genomic_DNA"/>
</dbReference>
<protein>
    <submittedName>
        <fullName evidence="3">Rho/RAC guanine nucleotide exchange factor, putative</fullName>
        <ecNumber evidence="3">2.7.11.1</ecNumber>
    </submittedName>
</protein>
<dbReference type="OrthoDB" id="660555at2759"/>
<dbReference type="AlphaFoldDB" id="B0EM47"/>
<dbReference type="PROSITE" id="PS50010">
    <property type="entry name" value="DH_2"/>
    <property type="match status" value="1"/>
</dbReference>
<evidence type="ECO:0000259" key="2">
    <source>
        <dbReference type="PROSITE" id="PS50010"/>
    </source>
</evidence>
<dbReference type="RefSeq" id="XP_001739227.1">
    <property type="nucleotide sequence ID" value="XM_001739175.1"/>
</dbReference>
<dbReference type="InterPro" id="IPR000219">
    <property type="entry name" value="DH_dom"/>
</dbReference>
<sequence length="346" mass="40613">MKQKEEIQQSTTLSKSASALDIKMDNANDYLRSRGKTLINVEQVEPKIQHHRIDGSDQIIENTNKLKDNENQIKTSTLDDSINREEIKGKDNIKLVDLDISFNIPKFKFICNGTLCNEDQAKMIADLNLKKAKRKHIIMELLETEKSYVNRMKECLDTFYIPLKKYMKEEDLKIAFNCLPNIYKINVKLIQELNERKNNTSDLGVMKVADILNSFFTLNEVEQYYGEYIITGDSAVTYPFEIHGEEIKTLLSKWVDECKIPSNYLIEPVQRFPRYILLLESLIKATPTFTNEYIELQKVNEHIKEITKRIDEKKNNYISHQKQNYYKSYLPHPINFGTFIYEGSYY</sequence>
<dbReference type="PANTHER" id="PTHR12673">
    <property type="entry name" value="FACIOGENITAL DYSPLASIA PROTEIN"/>
    <property type="match status" value="1"/>
</dbReference>
<dbReference type="VEuPathDB" id="AmoebaDB:EDI_286080"/>
<keyword evidence="1" id="KW-0175">Coiled coil</keyword>
<keyword evidence="4" id="KW-1185">Reference proteome</keyword>
<dbReference type="PANTHER" id="PTHR12673:SF263">
    <property type="entry name" value="PLECKSTRIN DOMAIN-CONTAINING PROTEIN"/>
    <property type="match status" value="1"/>
</dbReference>
<dbReference type="InterPro" id="IPR051092">
    <property type="entry name" value="FYVE_RhoGEF_PH"/>
</dbReference>
<dbReference type="SUPFAM" id="SSF48065">
    <property type="entry name" value="DBL homology domain (DH-domain)"/>
    <property type="match status" value="1"/>
</dbReference>
<dbReference type="GO" id="GO:0005085">
    <property type="term" value="F:guanyl-nucleotide exchange factor activity"/>
    <property type="evidence" value="ECO:0007669"/>
    <property type="project" value="InterPro"/>
</dbReference>
<dbReference type="Proteomes" id="UP000008076">
    <property type="component" value="Unassembled WGS sequence"/>
</dbReference>
<evidence type="ECO:0000313" key="3">
    <source>
        <dbReference type="EMBL" id="EDR24398.1"/>
    </source>
</evidence>
<accession>B0EM47</accession>
<dbReference type="EC" id="2.7.11.1" evidence="3"/>
<dbReference type="CDD" id="cd00160">
    <property type="entry name" value="RhoGEF"/>
    <property type="match status" value="1"/>
</dbReference>
<dbReference type="SMART" id="SM00325">
    <property type="entry name" value="RhoGEF"/>
    <property type="match status" value="1"/>
</dbReference>
<organism evidence="4">
    <name type="scientific">Entamoeba dispar (strain ATCC PRA-260 / SAW760)</name>
    <dbReference type="NCBI Taxonomy" id="370354"/>
    <lineage>
        <taxon>Eukaryota</taxon>
        <taxon>Amoebozoa</taxon>
        <taxon>Evosea</taxon>
        <taxon>Archamoebae</taxon>
        <taxon>Mastigamoebida</taxon>
        <taxon>Entamoebidae</taxon>
        <taxon>Entamoeba</taxon>
    </lineage>
</organism>
<evidence type="ECO:0000256" key="1">
    <source>
        <dbReference type="SAM" id="Coils"/>
    </source>
</evidence>